<feature type="transmembrane region" description="Helical" evidence="2">
    <location>
        <begin position="57"/>
        <end position="74"/>
    </location>
</feature>
<dbReference type="RefSeq" id="WP_166411169.1">
    <property type="nucleotide sequence ID" value="NZ_CP049869.1"/>
</dbReference>
<evidence type="ECO:0000256" key="2">
    <source>
        <dbReference type="SAM" id="Phobius"/>
    </source>
</evidence>
<dbReference type="EMBL" id="CP049869">
    <property type="protein sequence ID" value="QIK78777.1"/>
    <property type="molecule type" value="Genomic_DNA"/>
</dbReference>
<evidence type="ECO:0008006" key="5">
    <source>
        <dbReference type="Google" id="ProtNLM"/>
    </source>
</evidence>
<evidence type="ECO:0000313" key="4">
    <source>
        <dbReference type="Proteomes" id="UP000503222"/>
    </source>
</evidence>
<dbReference type="KEGG" id="spii:G7077_07575"/>
<organism evidence="3 4">
    <name type="scientific">Sphingomonas piscis</name>
    <dbReference type="NCBI Taxonomy" id="2714943"/>
    <lineage>
        <taxon>Bacteria</taxon>
        <taxon>Pseudomonadati</taxon>
        <taxon>Pseudomonadota</taxon>
        <taxon>Alphaproteobacteria</taxon>
        <taxon>Sphingomonadales</taxon>
        <taxon>Sphingomonadaceae</taxon>
        <taxon>Sphingomonas</taxon>
    </lineage>
</organism>
<feature type="compositionally biased region" description="Basic and acidic residues" evidence="1">
    <location>
        <begin position="133"/>
        <end position="147"/>
    </location>
</feature>
<keyword evidence="4" id="KW-1185">Reference proteome</keyword>
<proteinExistence type="predicted"/>
<reference evidence="3 4" key="1">
    <citation type="submission" date="2020-03" db="EMBL/GenBank/DDBJ databases">
        <title>Sphingomonas sp. nov., isolated from fish.</title>
        <authorList>
            <person name="Hyun D.-W."/>
            <person name="Bae J.-W."/>
        </authorList>
    </citation>
    <scope>NUCLEOTIDE SEQUENCE [LARGE SCALE GENOMIC DNA]</scope>
    <source>
        <strain evidence="3 4">HDW15B</strain>
    </source>
</reference>
<evidence type="ECO:0000256" key="1">
    <source>
        <dbReference type="SAM" id="MobiDB-lite"/>
    </source>
</evidence>
<keyword evidence="2" id="KW-0812">Transmembrane</keyword>
<feature type="transmembrane region" description="Helical" evidence="2">
    <location>
        <begin position="20"/>
        <end position="51"/>
    </location>
</feature>
<accession>A0A6G7YPX0</accession>
<feature type="compositionally biased region" description="Basic residues" evidence="1">
    <location>
        <begin position="161"/>
        <end position="177"/>
    </location>
</feature>
<keyword evidence="2" id="KW-1133">Transmembrane helix</keyword>
<evidence type="ECO:0000313" key="3">
    <source>
        <dbReference type="EMBL" id="QIK78777.1"/>
    </source>
</evidence>
<dbReference type="AlphaFoldDB" id="A0A6G7YPX0"/>
<feature type="region of interest" description="Disordered" evidence="1">
    <location>
        <begin position="133"/>
        <end position="177"/>
    </location>
</feature>
<dbReference type="Proteomes" id="UP000503222">
    <property type="component" value="Chromosome"/>
</dbReference>
<protein>
    <recommendedName>
        <fullName evidence="5">Low affinity iron permease family protein</fullName>
    </recommendedName>
</protein>
<gene>
    <name evidence="3" type="ORF">G7077_07575</name>
</gene>
<name>A0A6G7YPX0_9SPHN</name>
<sequence length="177" mass="19288">MANGHKPVSSSSKQSLFDRVGCAISSFVADIAATPLAQIAVILVCAAWFLGGFETDILTAILSILAITLTQMVLNQQKARETEAHRRDVAMHAKLDELLIASREARSEMAGIEDLEEAEIQELKEEAVESIDKAGDVAGDPREREAAKAAVVRAVDDLKQEKKRRPARRPARKTAKN</sequence>
<keyword evidence="2" id="KW-0472">Membrane</keyword>